<feature type="region of interest" description="Disordered" evidence="1">
    <location>
        <begin position="1"/>
        <end position="30"/>
    </location>
</feature>
<evidence type="ECO:0000313" key="3">
    <source>
        <dbReference type="Proteomes" id="UP000314294"/>
    </source>
</evidence>
<dbReference type="EMBL" id="SRLO01012415">
    <property type="protein sequence ID" value="TNN25482.1"/>
    <property type="molecule type" value="Genomic_DNA"/>
</dbReference>
<evidence type="ECO:0000313" key="2">
    <source>
        <dbReference type="EMBL" id="TNN25482.1"/>
    </source>
</evidence>
<accession>A0A4Z2EB44</accession>
<dbReference type="Proteomes" id="UP000314294">
    <property type="component" value="Unassembled WGS sequence"/>
</dbReference>
<gene>
    <name evidence="2" type="ORF">EYF80_064387</name>
</gene>
<keyword evidence="3" id="KW-1185">Reference proteome</keyword>
<comment type="caution">
    <text evidence="2">The sequence shown here is derived from an EMBL/GenBank/DDBJ whole genome shotgun (WGS) entry which is preliminary data.</text>
</comment>
<organism evidence="2 3">
    <name type="scientific">Liparis tanakae</name>
    <name type="common">Tanaka's snailfish</name>
    <dbReference type="NCBI Taxonomy" id="230148"/>
    <lineage>
        <taxon>Eukaryota</taxon>
        <taxon>Metazoa</taxon>
        <taxon>Chordata</taxon>
        <taxon>Craniata</taxon>
        <taxon>Vertebrata</taxon>
        <taxon>Euteleostomi</taxon>
        <taxon>Actinopterygii</taxon>
        <taxon>Neopterygii</taxon>
        <taxon>Teleostei</taxon>
        <taxon>Neoteleostei</taxon>
        <taxon>Acanthomorphata</taxon>
        <taxon>Eupercaria</taxon>
        <taxon>Perciformes</taxon>
        <taxon>Cottioidei</taxon>
        <taxon>Cottales</taxon>
        <taxon>Liparidae</taxon>
        <taxon>Liparis</taxon>
    </lineage>
</organism>
<name>A0A4Z2EB44_9TELE</name>
<feature type="compositionally biased region" description="Low complexity" evidence="1">
    <location>
        <begin position="1"/>
        <end position="15"/>
    </location>
</feature>
<reference evidence="2 3" key="1">
    <citation type="submission" date="2019-03" db="EMBL/GenBank/DDBJ databases">
        <title>First draft genome of Liparis tanakae, snailfish: a comprehensive survey of snailfish specific genes.</title>
        <authorList>
            <person name="Kim W."/>
            <person name="Song I."/>
            <person name="Jeong J.-H."/>
            <person name="Kim D."/>
            <person name="Kim S."/>
            <person name="Ryu S."/>
            <person name="Song J.Y."/>
            <person name="Lee S.K."/>
        </authorList>
    </citation>
    <scope>NUCLEOTIDE SEQUENCE [LARGE SCALE GENOMIC DNA]</scope>
    <source>
        <tissue evidence="2">Muscle</tissue>
    </source>
</reference>
<sequence length="63" mass="7210">MGITNNNNNKQQQNNSVVRDVATPSHSDKARLSWPSGWNDLDWFSQLGNKQYEECNIVEGLLF</sequence>
<dbReference type="AlphaFoldDB" id="A0A4Z2EB44"/>
<evidence type="ECO:0000256" key="1">
    <source>
        <dbReference type="SAM" id="MobiDB-lite"/>
    </source>
</evidence>
<proteinExistence type="predicted"/>
<protein>
    <submittedName>
        <fullName evidence="2">Uncharacterized protein</fullName>
    </submittedName>
</protein>